<sequence length="379" mass="41797">MIADSRIETGILTALAALGGKARRKEVLDLIELRLGLLLHGDDTRRRPSGSDVVWKNRASFVRMALVGQGFLEPMASSGRGFWALTPEGKIRASSLASDVVFCPAFRSISVDVAKRMRDGRSVGLVPGETTFTDNVLLRLAVTFRGSIHIHRFNTKQEADNGADWEWWIRGHDGYVGFRVQAKRVDPRSARVALDQPAADSLRSRFPRQIDAFRERCLRDGIAGIYCVYNDGLSVPSRGQLGSCPHGLDDPDLWGCAIVLADTATRLANERIFDAATVLGAATPWHRLVCRDPLATLTEGVLEAFGRMWTAELANRRGLNERYGDQVEHFDELELDLGPAPATEPPDEVLLAFDQRDGVIERPWSEELAGIVLIDATGQ</sequence>
<evidence type="ECO:0000259" key="1">
    <source>
        <dbReference type="Pfam" id="PF14338"/>
    </source>
</evidence>
<proteinExistence type="predicted"/>
<name>A0A239P818_9ACTN</name>
<feature type="domain" description="Restriction system protein Mrr-like N-terminal" evidence="1">
    <location>
        <begin position="11"/>
        <end position="90"/>
    </location>
</feature>
<organism evidence="2 3">
    <name type="scientific">Asanoa hainanensis</name>
    <dbReference type="NCBI Taxonomy" id="560556"/>
    <lineage>
        <taxon>Bacteria</taxon>
        <taxon>Bacillati</taxon>
        <taxon>Actinomycetota</taxon>
        <taxon>Actinomycetes</taxon>
        <taxon>Micromonosporales</taxon>
        <taxon>Micromonosporaceae</taxon>
        <taxon>Asanoa</taxon>
    </lineage>
</organism>
<dbReference type="AlphaFoldDB" id="A0A239P818"/>
<reference evidence="2 3" key="1">
    <citation type="submission" date="2017-06" db="EMBL/GenBank/DDBJ databases">
        <authorList>
            <person name="Kim H.J."/>
            <person name="Triplett B.A."/>
        </authorList>
    </citation>
    <scope>NUCLEOTIDE SEQUENCE [LARGE SCALE GENOMIC DNA]</scope>
    <source>
        <strain evidence="2 3">CGMCC 4.5593</strain>
    </source>
</reference>
<dbReference type="EMBL" id="FZPH01000014">
    <property type="protein sequence ID" value="SNT62758.1"/>
    <property type="molecule type" value="Genomic_DNA"/>
</dbReference>
<evidence type="ECO:0000313" key="3">
    <source>
        <dbReference type="Proteomes" id="UP000198362"/>
    </source>
</evidence>
<accession>A0A239P818</accession>
<keyword evidence="3" id="KW-1185">Reference proteome</keyword>
<dbReference type="RefSeq" id="WP_179266433.1">
    <property type="nucleotide sequence ID" value="NZ_FZPH01000014.1"/>
</dbReference>
<protein>
    <submittedName>
        <fullName evidence="2">Mrr N-terminal domain-containing protein</fullName>
    </submittedName>
</protein>
<evidence type="ECO:0000313" key="2">
    <source>
        <dbReference type="EMBL" id="SNT62758.1"/>
    </source>
</evidence>
<dbReference type="Pfam" id="PF14338">
    <property type="entry name" value="Mrr_N"/>
    <property type="match status" value="1"/>
</dbReference>
<gene>
    <name evidence="2" type="ORF">SAMN05421812_114172</name>
</gene>
<dbReference type="Proteomes" id="UP000198362">
    <property type="component" value="Unassembled WGS sequence"/>
</dbReference>
<dbReference type="InterPro" id="IPR025745">
    <property type="entry name" value="Mrr-like_N_dom"/>
</dbReference>